<evidence type="ECO:0000259" key="2">
    <source>
        <dbReference type="Pfam" id="PF20072"/>
    </source>
</evidence>
<reference evidence="3 4" key="1">
    <citation type="journal article" date="2018" name="Arch. Microbiol.">
        <title>New insights into the metabolic potential of the phototrophic purple bacterium Rhodopila globiformis DSM 161(T) from its draft genome sequence and evidence for a vanadium-dependent nitrogenase.</title>
        <authorList>
            <person name="Imhoff J.F."/>
            <person name="Rahn T."/>
            <person name="Kunzel S."/>
            <person name="Neulinger S.C."/>
        </authorList>
    </citation>
    <scope>NUCLEOTIDE SEQUENCE [LARGE SCALE GENOMIC DNA]</scope>
    <source>
        <strain evidence="3 4">DSM 161</strain>
    </source>
</reference>
<evidence type="ECO:0000256" key="1">
    <source>
        <dbReference type="SAM" id="MobiDB-lite"/>
    </source>
</evidence>
<feature type="domain" description="DUF6468" evidence="2">
    <location>
        <begin position="26"/>
        <end position="101"/>
    </location>
</feature>
<comment type="caution">
    <text evidence="3">The sequence shown here is derived from an EMBL/GenBank/DDBJ whole genome shotgun (WGS) entry which is preliminary data.</text>
</comment>
<dbReference type="RefSeq" id="WP_104522343.1">
    <property type="nucleotide sequence ID" value="NZ_NHRY01000266.1"/>
</dbReference>
<feature type="region of interest" description="Disordered" evidence="1">
    <location>
        <begin position="101"/>
        <end position="126"/>
    </location>
</feature>
<dbReference type="Proteomes" id="UP000239724">
    <property type="component" value="Unassembled WGS sequence"/>
</dbReference>
<gene>
    <name evidence="3" type="ORF">CCS01_29120</name>
</gene>
<dbReference type="EMBL" id="NHRY01000266">
    <property type="protein sequence ID" value="PPQ26796.1"/>
    <property type="molecule type" value="Genomic_DNA"/>
</dbReference>
<dbReference type="AlphaFoldDB" id="A0A2S6MWQ7"/>
<accession>A0A2S6MWQ7</accession>
<proteinExistence type="predicted"/>
<evidence type="ECO:0000313" key="4">
    <source>
        <dbReference type="Proteomes" id="UP000239724"/>
    </source>
</evidence>
<protein>
    <recommendedName>
        <fullName evidence="2">DUF6468 domain-containing protein</fullName>
    </recommendedName>
</protein>
<organism evidence="3 4">
    <name type="scientific">Rhodopila globiformis</name>
    <name type="common">Rhodopseudomonas globiformis</name>
    <dbReference type="NCBI Taxonomy" id="1071"/>
    <lineage>
        <taxon>Bacteria</taxon>
        <taxon>Pseudomonadati</taxon>
        <taxon>Pseudomonadota</taxon>
        <taxon>Alphaproteobacteria</taxon>
        <taxon>Acetobacterales</taxon>
        <taxon>Acetobacteraceae</taxon>
        <taxon>Rhodopila</taxon>
    </lineage>
</organism>
<evidence type="ECO:0000313" key="3">
    <source>
        <dbReference type="EMBL" id="PPQ26796.1"/>
    </source>
</evidence>
<dbReference type="OrthoDB" id="7285081at2"/>
<keyword evidence="4" id="KW-1185">Reference proteome</keyword>
<sequence length="134" mass="14807">MELVLVGLLVVTLFHAIRLERALVRLRRDRASLEKLVTGFAASTQQAESGIQRLRSAADGAGRQLETQFAKSVSLKDDLAFLTERGDRLADRLEALVREARPLAQKPARGDDPAPPASHSQVERDILQALRMAR</sequence>
<dbReference type="Pfam" id="PF20072">
    <property type="entry name" value="DUF6468"/>
    <property type="match status" value="1"/>
</dbReference>
<name>A0A2S6MWQ7_RHOGL</name>
<dbReference type="InterPro" id="IPR045531">
    <property type="entry name" value="DUF6468"/>
</dbReference>